<dbReference type="EMBL" id="OX459947">
    <property type="protein sequence ID" value="CAI9154073.1"/>
    <property type="molecule type" value="Genomic_DNA"/>
</dbReference>
<name>A0ABN8XXG8_RANTA</name>
<dbReference type="Proteomes" id="UP001176941">
    <property type="component" value="Chromosome 11"/>
</dbReference>
<evidence type="ECO:0000256" key="1">
    <source>
        <dbReference type="SAM" id="MobiDB-lite"/>
    </source>
</evidence>
<gene>
    <name evidence="2" type="ORF">MRATA1EN1_LOCUS3035</name>
</gene>
<feature type="region of interest" description="Disordered" evidence="1">
    <location>
        <begin position="1"/>
        <end position="26"/>
    </location>
</feature>
<reference evidence="2" key="1">
    <citation type="submission" date="2023-04" db="EMBL/GenBank/DDBJ databases">
        <authorList>
            <consortium name="ELIXIR-Norway"/>
        </authorList>
    </citation>
    <scope>NUCLEOTIDE SEQUENCE [LARGE SCALE GENOMIC DNA]</scope>
</reference>
<accession>A0ABN8XXG8</accession>
<feature type="compositionally biased region" description="Low complexity" evidence="1">
    <location>
        <begin position="69"/>
        <end position="85"/>
    </location>
</feature>
<proteinExistence type="predicted"/>
<sequence length="147" mass="15031">MDSAPLQSPGAWLSLRPPPERARTGDCRSRRAFLVGFAGALSPPCPRQESRDAPQRGGWGEPPLRAPNSVPSQLSPASSSPSDFPTLLGVAAPALGTITLPSRPARGPFGSPPLSLQAATVPPEAKTNSPPGHFKGACGCPTAHLAG</sequence>
<keyword evidence="3" id="KW-1185">Reference proteome</keyword>
<evidence type="ECO:0000313" key="3">
    <source>
        <dbReference type="Proteomes" id="UP001176941"/>
    </source>
</evidence>
<feature type="region of interest" description="Disordered" evidence="1">
    <location>
        <begin position="38"/>
        <end position="147"/>
    </location>
</feature>
<protein>
    <submittedName>
        <fullName evidence="2">Uncharacterized protein</fullName>
    </submittedName>
</protein>
<evidence type="ECO:0000313" key="2">
    <source>
        <dbReference type="EMBL" id="CAI9154073.1"/>
    </source>
</evidence>
<organism evidence="2 3">
    <name type="scientific">Rangifer tarandus platyrhynchus</name>
    <name type="common">Svalbard reindeer</name>
    <dbReference type="NCBI Taxonomy" id="3082113"/>
    <lineage>
        <taxon>Eukaryota</taxon>
        <taxon>Metazoa</taxon>
        <taxon>Chordata</taxon>
        <taxon>Craniata</taxon>
        <taxon>Vertebrata</taxon>
        <taxon>Euteleostomi</taxon>
        <taxon>Mammalia</taxon>
        <taxon>Eutheria</taxon>
        <taxon>Laurasiatheria</taxon>
        <taxon>Artiodactyla</taxon>
        <taxon>Ruminantia</taxon>
        <taxon>Pecora</taxon>
        <taxon>Cervidae</taxon>
        <taxon>Odocoileinae</taxon>
        <taxon>Rangifer</taxon>
    </lineage>
</organism>